<name>A0ABD3WJ66_SINWO</name>
<evidence type="ECO:0000256" key="1">
    <source>
        <dbReference type="SAM" id="SignalP"/>
    </source>
</evidence>
<accession>A0ABD3WJ66</accession>
<evidence type="ECO:0000313" key="4">
    <source>
        <dbReference type="Proteomes" id="UP001634394"/>
    </source>
</evidence>
<dbReference type="AlphaFoldDB" id="A0ABD3WJ66"/>
<reference evidence="3 4" key="1">
    <citation type="submission" date="2024-11" db="EMBL/GenBank/DDBJ databases">
        <title>Chromosome-level genome assembly of the freshwater bivalve Anodonta woodiana.</title>
        <authorList>
            <person name="Chen X."/>
        </authorList>
    </citation>
    <scope>NUCLEOTIDE SEQUENCE [LARGE SCALE GENOMIC DNA]</scope>
    <source>
        <strain evidence="3">MN2024</strain>
        <tissue evidence="3">Gills</tissue>
    </source>
</reference>
<feature type="chain" id="PRO_5044761579" description="Apple domain-containing protein" evidence="1">
    <location>
        <begin position="26"/>
        <end position="297"/>
    </location>
</feature>
<keyword evidence="1" id="KW-0732">Signal</keyword>
<evidence type="ECO:0000313" key="3">
    <source>
        <dbReference type="EMBL" id="KAL3872545.1"/>
    </source>
</evidence>
<gene>
    <name evidence="3" type="ORF">ACJMK2_035768</name>
</gene>
<dbReference type="EMBL" id="JBJQND010000006">
    <property type="protein sequence ID" value="KAL3872545.1"/>
    <property type="molecule type" value="Genomic_DNA"/>
</dbReference>
<comment type="caution">
    <text evidence="3">The sequence shown here is derived from an EMBL/GenBank/DDBJ whole genome shotgun (WGS) entry which is preliminary data.</text>
</comment>
<proteinExistence type="predicted"/>
<evidence type="ECO:0000259" key="2">
    <source>
        <dbReference type="PROSITE" id="PS50948"/>
    </source>
</evidence>
<feature type="domain" description="Apple" evidence="2">
    <location>
        <begin position="22"/>
        <end position="110"/>
    </location>
</feature>
<dbReference type="InterPro" id="IPR003609">
    <property type="entry name" value="Pan_app"/>
</dbReference>
<protein>
    <recommendedName>
        <fullName evidence="2">Apple domain-containing protein</fullName>
    </recommendedName>
</protein>
<feature type="signal peptide" evidence="1">
    <location>
        <begin position="1"/>
        <end position="25"/>
    </location>
</feature>
<dbReference type="Proteomes" id="UP001634394">
    <property type="component" value="Unassembled WGS sequence"/>
</dbReference>
<dbReference type="PROSITE" id="PS50948">
    <property type="entry name" value="PAN"/>
    <property type="match status" value="1"/>
</dbReference>
<keyword evidence="4" id="KW-1185">Reference proteome</keyword>
<organism evidence="3 4">
    <name type="scientific">Sinanodonta woodiana</name>
    <name type="common">Chinese pond mussel</name>
    <name type="synonym">Anodonta woodiana</name>
    <dbReference type="NCBI Taxonomy" id="1069815"/>
    <lineage>
        <taxon>Eukaryota</taxon>
        <taxon>Metazoa</taxon>
        <taxon>Spiralia</taxon>
        <taxon>Lophotrochozoa</taxon>
        <taxon>Mollusca</taxon>
        <taxon>Bivalvia</taxon>
        <taxon>Autobranchia</taxon>
        <taxon>Heteroconchia</taxon>
        <taxon>Palaeoheterodonta</taxon>
        <taxon>Unionida</taxon>
        <taxon>Unionoidea</taxon>
        <taxon>Unionidae</taxon>
        <taxon>Unioninae</taxon>
        <taxon>Sinanodonta</taxon>
    </lineage>
</organism>
<sequence>MFAQKFRFSPVHITMYLLILICVVGDTKEEAQSVIFTKLQAYRINNIYKTVSSLTEVQCCAQCLEDDGCVSINVRTNSSNQNCNLNSVSPLDANVSIEKSANSSVFYKDNAPWKLVFRLTSGGGTDPYQAYVNGVGTANSDDCMMLYPPMCTRYYRHERLDDWKQWNVYQVRFALYYNRTEVAYVIFNGTGSDKESWFSKERVLESSWTDLMGTSQLIYFSIKGDYNLGRHFFIHEYYGGCPADRGWTATVSGKSYCSFDIHPSYPGIVYARNQTKSTYNSTGFGIADVLGVYIKLK</sequence>